<evidence type="ECO:0000256" key="1">
    <source>
        <dbReference type="ARBA" id="ARBA00005988"/>
    </source>
</evidence>
<proteinExistence type="inferred from homology"/>
<evidence type="ECO:0000313" key="5">
    <source>
        <dbReference type="EMBL" id="OLP88167.1"/>
    </source>
</evidence>
<reference evidence="5 6" key="1">
    <citation type="submission" date="2016-02" db="EMBL/GenBank/DDBJ databases">
        <title>Genome analysis of coral dinoflagellate symbionts highlights evolutionary adaptations to a symbiotic lifestyle.</title>
        <authorList>
            <person name="Aranda M."/>
            <person name="Li Y."/>
            <person name="Liew Y.J."/>
            <person name="Baumgarten S."/>
            <person name="Simakov O."/>
            <person name="Wilson M."/>
            <person name="Piel J."/>
            <person name="Ashoor H."/>
            <person name="Bougouffa S."/>
            <person name="Bajic V.B."/>
            <person name="Ryu T."/>
            <person name="Ravasi T."/>
            <person name="Bayer T."/>
            <person name="Micklem G."/>
            <person name="Kim H."/>
            <person name="Bhak J."/>
            <person name="Lajeunesse T.C."/>
            <person name="Voolstra C.R."/>
        </authorList>
    </citation>
    <scope>NUCLEOTIDE SEQUENCE [LARGE SCALE GENOMIC DNA]</scope>
    <source>
        <strain evidence="5 6">CCMP2467</strain>
    </source>
</reference>
<keyword evidence="6" id="KW-1185">Reference proteome</keyword>
<evidence type="ECO:0000256" key="2">
    <source>
        <dbReference type="PROSITE-ProRule" id="PRU01379"/>
    </source>
</evidence>
<dbReference type="Gene3D" id="3.40.630.10">
    <property type="entry name" value="Zn peptidases"/>
    <property type="match status" value="1"/>
</dbReference>
<feature type="region of interest" description="Disordered" evidence="3">
    <location>
        <begin position="1348"/>
        <end position="1427"/>
    </location>
</feature>
<evidence type="ECO:0000313" key="6">
    <source>
        <dbReference type="Proteomes" id="UP000186817"/>
    </source>
</evidence>
<accession>A0A1Q9CYZ9</accession>
<dbReference type="InterPro" id="IPR000834">
    <property type="entry name" value="Peptidase_M14"/>
</dbReference>
<feature type="region of interest" description="Disordered" evidence="3">
    <location>
        <begin position="29"/>
        <end position="49"/>
    </location>
</feature>
<comment type="caution">
    <text evidence="2">Lacks conserved residue(s) required for the propagation of feature annotation.</text>
</comment>
<feature type="region of interest" description="Disordered" evidence="3">
    <location>
        <begin position="517"/>
        <end position="537"/>
    </location>
</feature>
<feature type="compositionally biased region" description="Polar residues" evidence="3">
    <location>
        <begin position="1381"/>
        <end position="1392"/>
    </location>
</feature>
<feature type="region of interest" description="Disordered" evidence="3">
    <location>
        <begin position="1183"/>
        <end position="1241"/>
    </location>
</feature>
<dbReference type="Proteomes" id="UP000186817">
    <property type="component" value="Unassembled WGS sequence"/>
</dbReference>
<sequence length="1427" mass="158317">MFIDCLDDVLGSKSAQRNGHAPSAAHVSETSAAAGSFPGSSVRPGRGPPLRRSLCGHQSYQEEVLSKIQKLAGDFEVVQYGALSYDTEKYPLFALKTPGFGKTGKPLVLVTGGVHGYETSGVQGALRFLETRAKEYAADFDIMVAPCVSPWGYETVNRWNPNAVDPNRSFKKDTDSEEAAAVLKLVSSIELPVVLHMDLHETTDTDESEFRVAKAARDGKESHEPDVVPDGFYTVGDTENPQAEFQAAIIDAVRKVTHIAPPDPKGRIIGEPICQEGDAAAEWERGNDSACASWDGSQHTWNDYVRKVRLQWARTPEKRKGLLGAELVSRLSGKAWDVTRELDFDRLQDRAGAAYLLEVLEQRLGRTPVPDLGVRLEQLFMRTRRSPGQSMSQWSAELREAYRNLQRAMARARAGSPLKAGSPKAGETGSPAKLSSTALRRRSWTTAEPEPGFGIEEEDREPGEGDLGEHPDHELPVADERRTGTHSREAGDATAETTRAWTAEEWEAWYSGWNGKKQGRWESKSDGGASSAARPQLPEPKWERFALEEIEVLPPEILGWLLLRRANLSSASRLAILSVTGNKLEFDLVEKALRDQEEDLLASERQRDPRAQRQRRSYWVEDQGEWGLLAEDFFDEATETGDNVMDIHWVGNRLPAEVYPVEEAEEEWTSYGHDGAEIHWVWYDNEWQTQDAEGTWWTWSDSKPWLEIDECMAVDPLAGKEIADTFATFQDKVRTFRESRNLMKAAQTSRGFYPLKGSKGSKKGRPKGKGPGRAKGKGGTVLALQSERGSSSSTSGQRPGQPEYTGCFICGAKDHEFKNCPKRKVSGKPSGSAGRSYFITEVTNAPALPENEFQNNHTAMEEHNLEVPQYETKILPEFLVDNYSPVPEDELQNNHTAVEEHNLEVPCQNETEFVYMVSPIDEQRDGQVDPTPPSDGALLCNTEILYEVPYPESTFTVNALESMWATTGQMYPGYAVLDSGATESVGSLEAIQAVMHRRRELYGVETVKICPNPRKTFRFGDGEQLSAMSYVELPQKLHRREISFSVYSLDVPRVPILMSIRTLKKLGAIVDFGERTVCFHKVDQSIVIPLTETRSGHLLIDLTKDWLNAAGNPEIGKDRPTYVTTSSHSGEQYMRAGEELCEGDQCVLTACVPAHDMSDRSAVPVFDLSSPELDHPVEFMAQRHPTARTSAPSTPSETSTTASSGYPEKKKGQKEKVKIPEEERYDFSRQEGPDPRDGRTAGAPCYGEHQIMKPGRGSLSGSNAHGWWRVCEKCRLRVAYAPAWGAHGHFRQAGPLSADVKKVVLEVTEKEKTGEVVDRNVLNAKNVALEGAEQSLLDKLSKVRAEKEKSLAKSKGAQAKSKTAPPPTTTSTSPAPATPSVVNLTDDQTMNVTPGRKKHREHEMTAEEQEYTTRDDSWSSVEVVSKE</sequence>
<dbReference type="SUPFAM" id="SSF53187">
    <property type="entry name" value="Zn-dependent exopeptidases"/>
    <property type="match status" value="1"/>
</dbReference>
<organism evidence="5 6">
    <name type="scientific">Symbiodinium microadriaticum</name>
    <name type="common">Dinoflagellate</name>
    <name type="synonym">Zooxanthella microadriatica</name>
    <dbReference type="NCBI Taxonomy" id="2951"/>
    <lineage>
        <taxon>Eukaryota</taxon>
        <taxon>Sar</taxon>
        <taxon>Alveolata</taxon>
        <taxon>Dinophyceae</taxon>
        <taxon>Suessiales</taxon>
        <taxon>Symbiodiniaceae</taxon>
        <taxon>Symbiodinium</taxon>
    </lineage>
</organism>
<dbReference type="GO" id="GO:0008270">
    <property type="term" value="F:zinc ion binding"/>
    <property type="evidence" value="ECO:0007669"/>
    <property type="project" value="InterPro"/>
</dbReference>
<comment type="similarity">
    <text evidence="1 2">Belongs to the peptidase M14 family.</text>
</comment>
<feature type="compositionally biased region" description="Polar residues" evidence="3">
    <location>
        <begin position="1418"/>
        <end position="1427"/>
    </location>
</feature>
<feature type="domain" description="Peptidase M14" evidence="4">
    <location>
        <begin position="56"/>
        <end position="332"/>
    </location>
</feature>
<comment type="caution">
    <text evidence="5">The sequence shown here is derived from an EMBL/GenBank/DDBJ whole genome shotgun (WGS) entry which is preliminary data.</text>
</comment>
<feature type="compositionally biased region" description="Basic and acidic residues" evidence="3">
    <location>
        <begin position="1207"/>
        <end position="1239"/>
    </location>
</feature>
<feature type="compositionally biased region" description="Low complexity" evidence="3">
    <location>
        <begin position="785"/>
        <end position="801"/>
    </location>
</feature>
<dbReference type="GO" id="GO:0004181">
    <property type="term" value="F:metallocarboxypeptidase activity"/>
    <property type="evidence" value="ECO:0007669"/>
    <property type="project" value="InterPro"/>
</dbReference>
<name>A0A1Q9CYZ9_SYMMI</name>
<evidence type="ECO:0000259" key="4">
    <source>
        <dbReference type="PROSITE" id="PS52035"/>
    </source>
</evidence>
<feature type="compositionally biased region" description="Acidic residues" evidence="3">
    <location>
        <begin position="455"/>
        <end position="466"/>
    </location>
</feature>
<dbReference type="OrthoDB" id="433792at2759"/>
<feature type="compositionally biased region" description="Basic and acidic residues" evidence="3">
    <location>
        <begin position="467"/>
        <end position="491"/>
    </location>
</feature>
<feature type="compositionally biased region" description="Basic residues" evidence="3">
    <location>
        <begin position="759"/>
        <end position="776"/>
    </location>
</feature>
<feature type="region of interest" description="Disordered" evidence="3">
    <location>
        <begin position="409"/>
        <end position="499"/>
    </location>
</feature>
<feature type="compositionally biased region" description="Low complexity" evidence="3">
    <location>
        <begin position="1359"/>
        <end position="1380"/>
    </location>
</feature>
<feature type="compositionally biased region" description="Low complexity" evidence="3">
    <location>
        <begin position="35"/>
        <end position="49"/>
    </location>
</feature>
<feature type="region of interest" description="Disordered" evidence="3">
    <location>
        <begin position="752"/>
        <end position="801"/>
    </location>
</feature>
<feature type="compositionally biased region" description="Low complexity" evidence="3">
    <location>
        <begin position="1187"/>
        <end position="1204"/>
    </location>
</feature>
<dbReference type="CDD" id="cd06231">
    <property type="entry name" value="M14_REP34-like"/>
    <property type="match status" value="1"/>
</dbReference>
<dbReference type="PROSITE" id="PS52035">
    <property type="entry name" value="PEPTIDASE_M14"/>
    <property type="match status" value="1"/>
</dbReference>
<dbReference type="Pfam" id="PF00246">
    <property type="entry name" value="Peptidase_M14"/>
    <property type="match status" value="1"/>
</dbReference>
<feature type="compositionally biased region" description="Basic and acidic residues" evidence="3">
    <location>
        <begin position="1401"/>
        <end position="1417"/>
    </location>
</feature>
<gene>
    <name evidence="5" type="ORF">AK812_SmicGene30561</name>
</gene>
<dbReference type="GO" id="GO:0006508">
    <property type="term" value="P:proteolysis"/>
    <property type="evidence" value="ECO:0007669"/>
    <property type="project" value="InterPro"/>
</dbReference>
<protein>
    <recommendedName>
        <fullName evidence="4">Peptidase M14 domain-containing protein</fullName>
    </recommendedName>
</protein>
<dbReference type="EMBL" id="LSRX01000827">
    <property type="protein sequence ID" value="OLP88167.1"/>
    <property type="molecule type" value="Genomic_DNA"/>
</dbReference>
<evidence type="ECO:0000256" key="3">
    <source>
        <dbReference type="SAM" id="MobiDB-lite"/>
    </source>
</evidence>